<protein>
    <submittedName>
        <fullName evidence="2">Uncharacterized protein</fullName>
    </submittedName>
</protein>
<feature type="compositionally biased region" description="Polar residues" evidence="1">
    <location>
        <begin position="41"/>
        <end position="51"/>
    </location>
</feature>
<comment type="caution">
    <text evidence="2">The sequence shown here is derived from an EMBL/GenBank/DDBJ whole genome shotgun (WGS) entry which is preliminary data.</text>
</comment>
<dbReference type="EMBL" id="JSZA02000015">
    <property type="protein sequence ID" value="TGO03492.1"/>
    <property type="molecule type" value="Genomic_DNA"/>
</dbReference>
<accession>A0A4E0R4V1</accession>
<name>A0A4E0R4V1_9GAMM</name>
<keyword evidence="3" id="KW-1185">Reference proteome</keyword>
<dbReference type="Proteomes" id="UP000030428">
    <property type="component" value="Unassembled WGS sequence"/>
</dbReference>
<dbReference type="Gene3D" id="1.10.1220.170">
    <property type="match status" value="1"/>
</dbReference>
<sequence length="95" mass="11133">MILHAEINQYGRLNATIQKLLWGKRVIISIAEETDSKSSNRDNSAAQSQSQSKREYDETTYLLSSPANERRLEQARKEFEKDQWIEVEDLDELFK</sequence>
<proteinExistence type="predicted"/>
<feature type="region of interest" description="Disordered" evidence="1">
    <location>
        <begin position="33"/>
        <end position="60"/>
    </location>
</feature>
<reference evidence="2 3" key="1">
    <citation type="journal article" date="2016" name="Front. Microbiol.">
        <title>Single-Cell (Meta-)Genomics of a Dimorphic Candidatus Thiomargarita nelsonii Reveals Genomic Plasticity.</title>
        <authorList>
            <person name="Flood B.E."/>
            <person name="Fliss P."/>
            <person name="Jones D.S."/>
            <person name="Dick G.J."/>
            <person name="Jain S."/>
            <person name="Kaster A.K."/>
            <person name="Winkel M."/>
            <person name="Mussmann M."/>
            <person name="Bailey J."/>
        </authorList>
    </citation>
    <scope>NUCLEOTIDE SEQUENCE [LARGE SCALE GENOMIC DNA]</scope>
    <source>
        <strain evidence="2">Hydrate Ridge</strain>
    </source>
</reference>
<dbReference type="AlphaFoldDB" id="A0A4E0R4V1"/>
<evidence type="ECO:0000313" key="2">
    <source>
        <dbReference type="EMBL" id="TGO03492.1"/>
    </source>
</evidence>
<evidence type="ECO:0000313" key="3">
    <source>
        <dbReference type="Proteomes" id="UP000030428"/>
    </source>
</evidence>
<gene>
    <name evidence="2" type="ORF">PN36_05445</name>
</gene>
<organism evidence="2 3">
    <name type="scientific">Candidatus Thiomargarita nelsonii</name>
    <dbReference type="NCBI Taxonomy" id="1003181"/>
    <lineage>
        <taxon>Bacteria</taxon>
        <taxon>Pseudomonadati</taxon>
        <taxon>Pseudomonadota</taxon>
        <taxon>Gammaproteobacteria</taxon>
        <taxon>Thiotrichales</taxon>
        <taxon>Thiotrichaceae</taxon>
        <taxon>Thiomargarita</taxon>
    </lineage>
</organism>
<evidence type="ECO:0000256" key="1">
    <source>
        <dbReference type="SAM" id="MobiDB-lite"/>
    </source>
</evidence>